<protein>
    <recommendedName>
        <fullName evidence="3">Genome polyprotein</fullName>
    </recommendedName>
</protein>
<proteinExistence type="predicted"/>
<evidence type="ECO:0000256" key="4">
    <source>
        <dbReference type="ARBA" id="ARBA00022581"/>
    </source>
</evidence>
<name>K7QR70_9PICO</name>
<accession>K7QR70</accession>
<sequence>ASTPPNQHIVLMLSGGSDFSFRSPIAPPFNLQNGNPEPHDNAEKGETEDHDASLTSGHSVGLPVSHSLTSFFFDRYRYIGTVESTINTPPVVATLISGGKVQSFNSLTNTTNNYKHVIMLGPNPSYCGANFTVFAFFDQEAEATSSKRKLLFGQGDYHLYRS</sequence>
<keyword evidence="7" id="KW-1160">Virus entry into host cell</keyword>
<evidence type="ECO:0000256" key="1">
    <source>
        <dbReference type="ARBA" id="ARBA00004328"/>
    </source>
</evidence>
<evidence type="ECO:0000256" key="6">
    <source>
        <dbReference type="ARBA" id="ARBA00022844"/>
    </source>
</evidence>
<evidence type="ECO:0000256" key="7">
    <source>
        <dbReference type="ARBA" id="ARBA00023296"/>
    </source>
</evidence>
<dbReference type="EMBL" id="JX219516">
    <property type="protein sequence ID" value="AFV67890.1"/>
    <property type="molecule type" value="Genomic_RNA"/>
</dbReference>
<keyword evidence="6" id="KW-0946">Virion</keyword>
<evidence type="ECO:0000256" key="5">
    <source>
        <dbReference type="ARBA" id="ARBA00022804"/>
    </source>
</evidence>
<comment type="subcellular location">
    <subcellularLocation>
        <location evidence="2">Host cell</location>
    </subcellularLocation>
    <subcellularLocation>
        <location evidence="1">Virion</location>
    </subcellularLocation>
</comment>
<dbReference type="GO" id="GO:0043657">
    <property type="term" value="C:host cell"/>
    <property type="evidence" value="ECO:0007669"/>
    <property type="project" value="UniProtKB-SubCell"/>
</dbReference>
<organism evidence="9">
    <name type="scientific">Cosavirus E</name>
    <dbReference type="NCBI Taxonomy" id="2003651"/>
    <lineage>
        <taxon>Viruses</taxon>
        <taxon>Riboviria</taxon>
        <taxon>Orthornavirae</taxon>
        <taxon>Pisuviricota</taxon>
        <taxon>Pisoniviricetes</taxon>
        <taxon>Picornavirales</taxon>
        <taxon>Picornaviridae</taxon>
        <taxon>Caphthovirinae</taxon>
        <taxon>Cosavirus</taxon>
        <taxon>Cosavirus eaustrali</taxon>
    </lineage>
</organism>
<feature type="non-terminal residue" evidence="9">
    <location>
        <position position="1"/>
    </location>
</feature>
<feature type="non-terminal residue" evidence="9">
    <location>
        <position position="162"/>
    </location>
</feature>
<feature type="compositionally biased region" description="Basic and acidic residues" evidence="8">
    <location>
        <begin position="37"/>
        <end position="52"/>
    </location>
</feature>
<keyword evidence="5" id="KW-1161">Viral attachment to host cell</keyword>
<reference evidence="9" key="1">
    <citation type="journal article" date="2013" name="J. Gen. Virol.">
        <title>Diversity of picornaviruses in rural Bolivia.</title>
        <authorList>
            <person name="Nix W.A."/>
            <person name="Khetsuriani N."/>
            <person name="Penaranda S."/>
            <person name="Maher K."/>
            <person name="Venczel L."/>
            <person name="Cselko Z."/>
            <person name="Freire M.C."/>
            <person name="Cisterna D."/>
            <person name="Lema C.L."/>
            <person name="Rosales P."/>
            <person name="Rodriguez J.R."/>
            <person name="Rodriguez W."/>
            <person name="Halkyer P."/>
            <person name="Ronveaux O."/>
            <person name="Pallansch M.A."/>
            <person name="Oberste M.S."/>
        </authorList>
    </citation>
    <scope>NUCLEOTIDE SEQUENCE</scope>
    <source>
        <strain evidence="9">BOL/02-10811B</strain>
    </source>
</reference>
<evidence type="ECO:0000256" key="2">
    <source>
        <dbReference type="ARBA" id="ARBA00004340"/>
    </source>
</evidence>
<evidence type="ECO:0000313" key="9">
    <source>
        <dbReference type="EMBL" id="AFV67890.1"/>
    </source>
</evidence>
<dbReference type="Gene3D" id="2.60.120.20">
    <property type="match status" value="1"/>
</dbReference>
<evidence type="ECO:0000256" key="3">
    <source>
        <dbReference type="ARBA" id="ARBA00020107"/>
    </source>
</evidence>
<dbReference type="GO" id="GO:0044423">
    <property type="term" value="C:virion component"/>
    <property type="evidence" value="ECO:0007669"/>
    <property type="project" value="UniProtKB-KW"/>
</dbReference>
<dbReference type="GO" id="GO:0046718">
    <property type="term" value="P:symbiont entry into host cell"/>
    <property type="evidence" value="ECO:0007669"/>
    <property type="project" value="UniProtKB-KW"/>
</dbReference>
<evidence type="ECO:0000256" key="8">
    <source>
        <dbReference type="SAM" id="MobiDB-lite"/>
    </source>
</evidence>
<dbReference type="GO" id="GO:0019062">
    <property type="term" value="P:virion attachment to host cell"/>
    <property type="evidence" value="ECO:0007669"/>
    <property type="project" value="UniProtKB-KW"/>
</dbReference>
<dbReference type="InterPro" id="IPR029053">
    <property type="entry name" value="Viral_coat"/>
</dbReference>
<feature type="region of interest" description="Disordered" evidence="8">
    <location>
        <begin position="24"/>
        <end position="58"/>
    </location>
</feature>
<keyword evidence="4" id="KW-0945">Host-virus interaction</keyword>